<protein>
    <submittedName>
        <fullName evidence="1">Uncharacterized protein</fullName>
    </submittedName>
</protein>
<sequence>MQRVDEDIRDRLHSTSVSDLMAIIKENTVKIVDTI</sequence>
<dbReference type="EMBL" id="BK014851">
    <property type="protein sequence ID" value="DAD78773.1"/>
    <property type="molecule type" value="Genomic_DNA"/>
</dbReference>
<evidence type="ECO:0000313" key="1">
    <source>
        <dbReference type="EMBL" id="DAD78773.1"/>
    </source>
</evidence>
<name>A0A8S5M905_9CAUD</name>
<accession>A0A8S5M905</accession>
<reference evidence="1" key="1">
    <citation type="journal article" date="2021" name="Proc. Natl. Acad. Sci. U.S.A.">
        <title>A Catalog of Tens of Thousands of Viruses from Human Metagenomes Reveals Hidden Associations with Chronic Diseases.</title>
        <authorList>
            <person name="Tisza M.J."/>
            <person name="Buck C.B."/>
        </authorList>
    </citation>
    <scope>NUCLEOTIDE SEQUENCE</scope>
    <source>
        <strain evidence="1">CtfvB24</strain>
    </source>
</reference>
<organism evidence="1">
    <name type="scientific">Myoviridae sp. ctfvB24</name>
    <dbReference type="NCBI Taxonomy" id="2826679"/>
    <lineage>
        <taxon>Viruses</taxon>
        <taxon>Duplodnaviria</taxon>
        <taxon>Heunggongvirae</taxon>
        <taxon>Uroviricota</taxon>
        <taxon>Caudoviricetes</taxon>
    </lineage>
</organism>
<proteinExistence type="predicted"/>